<keyword evidence="1" id="KW-0472">Membrane</keyword>
<evidence type="ECO:0000313" key="2">
    <source>
        <dbReference type="Proteomes" id="UP000694844"/>
    </source>
</evidence>
<keyword evidence="1" id="KW-0812">Transmembrane</keyword>
<reference evidence="3" key="1">
    <citation type="submission" date="2025-08" db="UniProtKB">
        <authorList>
            <consortium name="RefSeq"/>
        </authorList>
    </citation>
    <scope>IDENTIFICATION</scope>
    <source>
        <tissue evidence="3">Whole sample</tissue>
    </source>
</reference>
<gene>
    <name evidence="3" type="primary">LOC111134132</name>
</gene>
<name>A0A8B8EGB0_CRAVI</name>
<protein>
    <submittedName>
        <fullName evidence="3">Uncharacterized protein LOC111134132 isoform X4</fullName>
    </submittedName>
</protein>
<keyword evidence="2" id="KW-1185">Reference proteome</keyword>
<organism evidence="2 3">
    <name type="scientific">Crassostrea virginica</name>
    <name type="common">Eastern oyster</name>
    <dbReference type="NCBI Taxonomy" id="6565"/>
    <lineage>
        <taxon>Eukaryota</taxon>
        <taxon>Metazoa</taxon>
        <taxon>Spiralia</taxon>
        <taxon>Lophotrochozoa</taxon>
        <taxon>Mollusca</taxon>
        <taxon>Bivalvia</taxon>
        <taxon>Autobranchia</taxon>
        <taxon>Pteriomorphia</taxon>
        <taxon>Ostreida</taxon>
        <taxon>Ostreoidea</taxon>
        <taxon>Ostreidae</taxon>
        <taxon>Crassostrea</taxon>
    </lineage>
</organism>
<keyword evidence="1" id="KW-1133">Transmembrane helix</keyword>
<evidence type="ECO:0000313" key="3">
    <source>
        <dbReference type="RefSeq" id="XP_022338666.1"/>
    </source>
</evidence>
<dbReference type="Proteomes" id="UP000694844">
    <property type="component" value="Chromosome 5"/>
</dbReference>
<accession>A0A8B8EGB0</accession>
<dbReference type="AlphaFoldDB" id="A0A8B8EGB0"/>
<proteinExistence type="predicted"/>
<evidence type="ECO:0000256" key="1">
    <source>
        <dbReference type="SAM" id="Phobius"/>
    </source>
</evidence>
<dbReference type="GeneID" id="111134132"/>
<sequence length="240" mass="27034">MNMGTKWIVGSSGALHPASEDLSCVQQIVVSPGTDRRKFQFVQTRQLYPSFTVNFSSSCFILKPCQRRMPMCTCKPEGKVNACPETKEAWEARAEAKRAGCHYEEVYHCLSDKDDNKWEKCLQKTLILQGNCPIITSDGYLDWRACDSSDSSCPNHSYVSDEVYKFSLCFGHNFHANQTLGSIRDSAVEDSSPGVIIGVVFTNLLIIGAAILAFLIIRRRLRKKRRLLQPNRDADKNRSS</sequence>
<dbReference type="RefSeq" id="XP_022338666.1">
    <property type="nucleotide sequence ID" value="XM_022482958.1"/>
</dbReference>
<feature type="transmembrane region" description="Helical" evidence="1">
    <location>
        <begin position="195"/>
        <end position="217"/>
    </location>
</feature>